<sequence length="184" mass="21926">MFRVYSKEKISKELFTVNLLQEEVNTVMGGNLFLDHPELNIEDCIVVEKDTAVQNPLYDEAKREIREMTREEKILLLGEEDLLINGEYIENNEIKEIKYDENLKYYRPTWDKKQLIWYDSIKKEELVEIRKNKLLEYASLEKEKSDLENIKFSAIEEIAILEEKMNLLKEEIDKIASDPIYLTK</sequence>
<evidence type="ECO:0000256" key="1">
    <source>
        <dbReference type="SAM" id="Coils"/>
    </source>
</evidence>
<dbReference type="KEGG" id="ful:C4N20_12455"/>
<evidence type="ECO:0000313" key="3">
    <source>
        <dbReference type="Proteomes" id="UP000249008"/>
    </source>
</evidence>
<dbReference type="RefSeq" id="WP_005976840.1">
    <property type="nucleotide sequence ID" value="NZ_CABKNW010000001.1"/>
</dbReference>
<evidence type="ECO:0000313" key="2">
    <source>
        <dbReference type="EMBL" id="SQJ01011.1"/>
    </source>
</evidence>
<dbReference type="Proteomes" id="UP000249008">
    <property type="component" value="Chromosome 1"/>
</dbReference>
<keyword evidence="1" id="KW-0175">Coiled coil</keyword>
<gene>
    <name evidence="2" type="ORF">NCTC12112_01056</name>
</gene>
<name>A0AAX2JB47_9FUSO</name>
<organism evidence="2 3">
    <name type="scientific">Fusobacterium ulcerans</name>
    <dbReference type="NCBI Taxonomy" id="861"/>
    <lineage>
        <taxon>Bacteria</taxon>
        <taxon>Fusobacteriati</taxon>
        <taxon>Fusobacteriota</taxon>
        <taxon>Fusobacteriia</taxon>
        <taxon>Fusobacteriales</taxon>
        <taxon>Fusobacteriaceae</taxon>
        <taxon>Fusobacterium</taxon>
    </lineage>
</organism>
<dbReference type="AlphaFoldDB" id="A0AAX2JB47"/>
<proteinExistence type="predicted"/>
<feature type="coiled-coil region" evidence="1">
    <location>
        <begin position="123"/>
        <end position="178"/>
    </location>
</feature>
<protein>
    <submittedName>
        <fullName evidence="2">Uncharacterized protein</fullName>
    </submittedName>
</protein>
<reference evidence="2 3" key="1">
    <citation type="submission" date="2018-06" db="EMBL/GenBank/DDBJ databases">
        <authorList>
            <consortium name="Pathogen Informatics"/>
            <person name="Doyle S."/>
        </authorList>
    </citation>
    <scope>NUCLEOTIDE SEQUENCE [LARGE SCALE GENOMIC DNA]</scope>
    <source>
        <strain evidence="2 3">NCTC12112</strain>
    </source>
</reference>
<dbReference type="GeneID" id="78455628"/>
<dbReference type="EMBL" id="LS483487">
    <property type="protein sequence ID" value="SQJ01011.1"/>
    <property type="molecule type" value="Genomic_DNA"/>
</dbReference>
<accession>A0AAX2JB47</accession>